<dbReference type="PANTHER" id="PTHR38032:SF1">
    <property type="entry name" value="RNA-BINDING PROTEIN KHPB N-TERMINAL DOMAIN-CONTAINING PROTEIN"/>
    <property type="match status" value="1"/>
</dbReference>
<evidence type="ECO:0000256" key="1">
    <source>
        <dbReference type="SAM" id="Coils"/>
    </source>
</evidence>
<organism evidence="3 4">
    <name type="scientific">Evansella cellulosilytica (strain ATCC 21833 / DSM 2522 / FERM P-1141 / JCM 9156 / N-4)</name>
    <name type="common">Bacillus cellulosilyticus</name>
    <dbReference type="NCBI Taxonomy" id="649639"/>
    <lineage>
        <taxon>Bacteria</taxon>
        <taxon>Bacillati</taxon>
        <taxon>Bacillota</taxon>
        <taxon>Bacilli</taxon>
        <taxon>Bacillales</taxon>
        <taxon>Bacillaceae</taxon>
        <taxon>Evansella</taxon>
    </lineage>
</organism>
<evidence type="ECO:0000313" key="3">
    <source>
        <dbReference type="EMBL" id="ADU30730.1"/>
    </source>
</evidence>
<name>E6TST8_EVAC2</name>
<evidence type="ECO:0000259" key="2">
    <source>
        <dbReference type="Pfam" id="PF20250"/>
    </source>
</evidence>
<feature type="domain" description="Flagellar Assembly Protein A N-terminal region" evidence="2">
    <location>
        <begin position="9"/>
        <end position="175"/>
    </location>
</feature>
<dbReference type="Proteomes" id="UP000001401">
    <property type="component" value="Chromosome"/>
</dbReference>
<dbReference type="RefSeq" id="WP_013489064.1">
    <property type="nucleotide sequence ID" value="NC_014829.1"/>
</dbReference>
<accession>E6TST8</accession>
<keyword evidence="1" id="KW-0175">Coiled coil</keyword>
<dbReference type="AlphaFoldDB" id="E6TST8"/>
<keyword evidence="4" id="KW-1185">Reference proteome</keyword>
<feature type="coiled-coil region" evidence="1">
    <location>
        <begin position="332"/>
        <end position="414"/>
    </location>
</feature>
<dbReference type="EMBL" id="CP002394">
    <property type="protein sequence ID" value="ADU30730.1"/>
    <property type="molecule type" value="Genomic_DNA"/>
</dbReference>
<gene>
    <name evidence="3" type="ordered locus">Bcell_2473</name>
</gene>
<evidence type="ECO:0000313" key="4">
    <source>
        <dbReference type="Proteomes" id="UP000001401"/>
    </source>
</evidence>
<dbReference type="Pfam" id="PF20250">
    <property type="entry name" value="FapA_N"/>
    <property type="match status" value="1"/>
</dbReference>
<dbReference type="KEGG" id="bco:Bcell_2473"/>
<dbReference type="OrthoDB" id="9816426at2"/>
<dbReference type="Pfam" id="PF03961">
    <property type="entry name" value="FapA"/>
    <property type="match status" value="1"/>
</dbReference>
<dbReference type="InterPro" id="IPR005646">
    <property type="entry name" value="FapA"/>
</dbReference>
<dbReference type="STRING" id="649639.Bcell_2473"/>
<sequence>MQSLHDVYEIEITDDKLKAFLKQSNKREDPVSVDELKAFIRECGVCFGVKEDVLGTIIESDLQEKILIAEGTPPIKGEDAFLKPEILTKEKQLQEIDDDEPINLREVMEIPSVSKGTVIGVKVERTAEINGTNVLGQEIKAQPGRDLKLRQGKNTRVSEDGKEIVATLDGQLSIEPKVIHVYPVYEVNGDLDLKVGNIDFVGNVNIRGNVPAGFKIVAKGDIRVRGSVEAAELIAGGSIFVEQGIVAQGKGLLQAKGDLHTSFINQGIVKVEGDVHVSQSILHSTIHAQGNVYCKERRGNIVGGNISAVKGIEVNEVGNSMSTPTSLYLGISQEMLQKQKQLEKKLKQLNDENGKLELLQLKLTEKEKAGLLKPQERIMKLRIRNTMIESKNNIDEINEELLELQDVLHSQNEASIRIYKDIFTNCDIFFGKYRRKIVSKHHYVMFKLDQGEIVLQTL</sequence>
<dbReference type="eggNOG" id="COG1315">
    <property type="taxonomic scope" value="Bacteria"/>
</dbReference>
<protein>
    <recommendedName>
        <fullName evidence="2">Flagellar Assembly Protein A N-terminal region domain-containing protein</fullName>
    </recommendedName>
</protein>
<proteinExistence type="predicted"/>
<dbReference type="PANTHER" id="PTHR38032">
    <property type="entry name" value="POLYMERASE-RELATED"/>
    <property type="match status" value="1"/>
</dbReference>
<dbReference type="InterPro" id="IPR046866">
    <property type="entry name" value="FapA_N"/>
</dbReference>
<reference evidence="3" key="1">
    <citation type="submission" date="2010-12" db="EMBL/GenBank/DDBJ databases">
        <title>Complete sequence of Bacillus cellulosilyticus DSM 2522.</title>
        <authorList>
            <consortium name="US DOE Joint Genome Institute"/>
            <person name="Lucas S."/>
            <person name="Copeland A."/>
            <person name="Lapidus A."/>
            <person name="Cheng J.-F."/>
            <person name="Bruce D."/>
            <person name="Goodwin L."/>
            <person name="Pitluck S."/>
            <person name="Chertkov O."/>
            <person name="Detter J.C."/>
            <person name="Han C."/>
            <person name="Tapia R."/>
            <person name="Land M."/>
            <person name="Hauser L."/>
            <person name="Jeffries C."/>
            <person name="Kyrpides N."/>
            <person name="Ivanova N."/>
            <person name="Mikhailova N."/>
            <person name="Brumm P."/>
            <person name="Mead D."/>
            <person name="Woyke T."/>
        </authorList>
    </citation>
    <scope>NUCLEOTIDE SEQUENCE [LARGE SCALE GENOMIC DNA]</scope>
    <source>
        <strain evidence="3">DSM 2522</strain>
    </source>
</reference>
<dbReference type="InterPro" id="IPR046865">
    <property type="entry name" value="FapA_b_solenoid"/>
</dbReference>
<dbReference type="HOGENOM" id="CLU_026157_1_1_9"/>